<dbReference type="Pfam" id="PF00447">
    <property type="entry name" value="HSF_DNA-bind"/>
    <property type="match status" value="1"/>
</dbReference>
<evidence type="ECO:0000256" key="4">
    <source>
        <dbReference type="RuleBase" id="RU004020"/>
    </source>
</evidence>
<proteinExistence type="inferred from homology"/>
<dbReference type="SMART" id="SM00415">
    <property type="entry name" value="HSF"/>
    <property type="match status" value="1"/>
</dbReference>
<evidence type="ECO:0000256" key="3">
    <source>
        <dbReference type="ARBA" id="ARBA00023242"/>
    </source>
</evidence>
<dbReference type="Gene3D" id="1.10.10.10">
    <property type="entry name" value="Winged helix-like DNA-binding domain superfamily/Winged helix DNA-binding domain"/>
    <property type="match status" value="1"/>
</dbReference>
<gene>
    <name evidence="7" type="ORF">GOCE00092_LOCUS8556</name>
</gene>
<evidence type="ECO:0000259" key="6">
    <source>
        <dbReference type="SMART" id="SM00415"/>
    </source>
</evidence>
<dbReference type="AlphaFoldDB" id="A0A7S1UVD3"/>
<dbReference type="PANTHER" id="PTHR10015">
    <property type="entry name" value="HEAT SHOCK TRANSCRIPTION FACTOR"/>
    <property type="match status" value="1"/>
</dbReference>
<evidence type="ECO:0000256" key="1">
    <source>
        <dbReference type="ARBA" id="ARBA00004123"/>
    </source>
</evidence>
<comment type="subcellular location">
    <subcellularLocation>
        <location evidence="1">Nucleus</location>
    </subcellularLocation>
</comment>
<keyword evidence="2" id="KW-0238">DNA-binding</keyword>
<keyword evidence="3" id="KW-0539">Nucleus</keyword>
<feature type="region of interest" description="Disordered" evidence="5">
    <location>
        <begin position="284"/>
        <end position="347"/>
    </location>
</feature>
<feature type="domain" description="HSF-type DNA-binding" evidence="6">
    <location>
        <begin position="182"/>
        <end position="280"/>
    </location>
</feature>
<feature type="compositionally biased region" description="Acidic residues" evidence="5">
    <location>
        <begin position="306"/>
        <end position="331"/>
    </location>
</feature>
<organism evidence="7">
    <name type="scientific">Grammatophora oceanica</name>
    <dbReference type="NCBI Taxonomy" id="210454"/>
    <lineage>
        <taxon>Eukaryota</taxon>
        <taxon>Sar</taxon>
        <taxon>Stramenopiles</taxon>
        <taxon>Ochrophyta</taxon>
        <taxon>Bacillariophyta</taxon>
        <taxon>Fragilariophyceae</taxon>
        <taxon>Fragilariophycidae</taxon>
        <taxon>Rhabdonematales</taxon>
        <taxon>Grammatophoraceae</taxon>
        <taxon>Grammatophora</taxon>
    </lineage>
</organism>
<dbReference type="GO" id="GO:0005634">
    <property type="term" value="C:nucleus"/>
    <property type="evidence" value="ECO:0007669"/>
    <property type="project" value="UniProtKB-SubCell"/>
</dbReference>
<sequence>MDLGDGAGSDSLLSILRSQLVGAPDPTAMLNPTSLPVSTRTTDPLLSMTLSSQIQKEEEALLARRILLNKKKLDYVLLNGLSSGVNDVATKVIGSTLAARSAARQAAVGVGPRSALHSTTYLPLDLQRRSSLDVILAAQAQNTQMLQQLRNSGAGGLQEQEGRRYQQLPAGGASSTGNRKPHQESFPEKLHRILDDAAAEGNEHIISFFDDGKVFAVHNVKKFVEQIMPRYLSTVRYSSFQRQLNLYGFRRVVEGRDKSGFYHESFRRGYYHLCPQIKRRKQRVPAGGIARRQQQQEQEEATLNNELDEQSEPEEQKDGEDEEALSCDEAEPPTPEDTLSGAVWEQR</sequence>
<evidence type="ECO:0000313" key="7">
    <source>
        <dbReference type="EMBL" id="CAD9279646.1"/>
    </source>
</evidence>
<dbReference type="FunFam" id="1.10.10.10:FF:000479">
    <property type="entry name" value="Predicted protein"/>
    <property type="match status" value="1"/>
</dbReference>
<dbReference type="PANTHER" id="PTHR10015:SF206">
    <property type="entry name" value="HSF-TYPE DNA-BINDING DOMAIN-CONTAINING PROTEIN"/>
    <property type="match status" value="1"/>
</dbReference>
<reference evidence="7" key="1">
    <citation type="submission" date="2021-01" db="EMBL/GenBank/DDBJ databases">
        <authorList>
            <person name="Corre E."/>
            <person name="Pelletier E."/>
            <person name="Niang G."/>
            <person name="Scheremetjew M."/>
            <person name="Finn R."/>
            <person name="Kale V."/>
            <person name="Holt S."/>
            <person name="Cochrane G."/>
            <person name="Meng A."/>
            <person name="Brown T."/>
            <person name="Cohen L."/>
        </authorList>
    </citation>
    <scope>NUCLEOTIDE SEQUENCE</scope>
    <source>
        <strain evidence="7">CCMP 410</strain>
    </source>
</reference>
<dbReference type="InterPro" id="IPR036388">
    <property type="entry name" value="WH-like_DNA-bd_sf"/>
</dbReference>
<comment type="similarity">
    <text evidence="4">Belongs to the HSF family.</text>
</comment>
<dbReference type="GO" id="GO:0003700">
    <property type="term" value="F:DNA-binding transcription factor activity"/>
    <property type="evidence" value="ECO:0007669"/>
    <property type="project" value="InterPro"/>
</dbReference>
<protein>
    <recommendedName>
        <fullName evidence="6">HSF-type DNA-binding domain-containing protein</fullName>
    </recommendedName>
</protein>
<name>A0A7S1UVD3_9STRA</name>
<evidence type="ECO:0000256" key="2">
    <source>
        <dbReference type="ARBA" id="ARBA00023125"/>
    </source>
</evidence>
<dbReference type="EMBL" id="HBGK01017085">
    <property type="protein sequence ID" value="CAD9279646.1"/>
    <property type="molecule type" value="Transcribed_RNA"/>
</dbReference>
<dbReference type="InterPro" id="IPR036390">
    <property type="entry name" value="WH_DNA-bd_sf"/>
</dbReference>
<accession>A0A7S1UVD3</accession>
<dbReference type="InterPro" id="IPR000232">
    <property type="entry name" value="HSF_DNA-bd"/>
</dbReference>
<evidence type="ECO:0000256" key="5">
    <source>
        <dbReference type="SAM" id="MobiDB-lite"/>
    </source>
</evidence>
<dbReference type="SUPFAM" id="SSF46785">
    <property type="entry name" value="Winged helix' DNA-binding domain"/>
    <property type="match status" value="1"/>
</dbReference>
<dbReference type="GO" id="GO:0043565">
    <property type="term" value="F:sequence-specific DNA binding"/>
    <property type="evidence" value="ECO:0007669"/>
    <property type="project" value="InterPro"/>
</dbReference>